<name>A0AAV3QMS0_LITER</name>
<keyword evidence="3" id="KW-1185">Reference proteome</keyword>
<organism evidence="2 3">
    <name type="scientific">Lithospermum erythrorhizon</name>
    <name type="common">Purple gromwell</name>
    <name type="synonym">Lithospermum officinale var. erythrorhizon</name>
    <dbReference type="NCBI Taxonomy" id="34254"/>
    <lineage>
        <taxon>Eukaryota</taxon>
        <taxon>Viridiplantae</taxon>
        <taxon>Streptophyta</taxon>
        <taxon>Embryophyta</taxon>
        <taxon>Tracheophyta</taxon>
        <taxon>Spermatophyta</taxon>
        <taxon>Magnoliopsida</taxon>
        <taxon>eudicotyledons</taxon>
        <taxon>Gunneridae</taxon>
        <taxon>Pentapetalae</taxon>
        <taxon>asterids</taxon>
        <taxon>lamiids</taxon>
        <taxon>Boraginales</taxon>
        <taxon>Boraginaceae</taxon>
        <taxon>Boraginoideae</taxon>
        <taxon>Lithospermeae</taxon>
        <taxon>Lithospermum</taxon>
    </lineage>
</organism>
<evidence type="ECO:0000313" key="2">
    <source>
        <dbReference type="EMBL" id="GAA0163407.1"/>
    </source>
</evidence>
<reference evidence="2 3" key="1">
    <citation type="submission" date="2024-01" db="EMBL/GenBank/DDBJ databases">
        <title>The complete chloroplast genome sequence of Lithospermum erythrorhizon: insights into the phylogenetic relationship among Boraginaceae species and the maternal lineages of purple gromwells.</title>
        <authorList>
            <person name="Okada T."/>
            <person name="Watanabe K."/>
        </authorList>
    </citation>
    <scope>NUCLEOTIDE SEQUENCE [LARGE SCALE GENOMIC DNA]</scope>
</reference>
<dbReference type="AlphaFoldDB" id="A0AAV3QMS0"/>
<comment type="caution">
    <text evidence="2">The sequence shown here is derived from an EMBL/GenBank/DDBJ whole genome shotgun (WGS) entry which is preliminary data.</text>
</comment>
<feature type="region of interest" description="Disordered" evidence="1">
    <location>
        <begin position="1"/>
        <end position="34"/>
    </location>
</feature>
<proteinExistence type="predicted"/>
<sequence length="133" mass="14290">MLRTRGGFNTSGKDTKGKKKAVETSGDPCRDNVPPVVEVEAQNMKGANVKGERKRTTEPSTFYENVVDSVVGVDNPKGDDVNVSSVDDTVTDAIERSNAEDLVETITPSVGDTTMVHTKGMESVEIPSVSCWN</sequence>
<gene>
    <name evidence="2" type="ORF">LIER_19283</name>
</gene>
<dbReference type="EMBL" id="BAABME010004741">
    <property type="protein sequence ID" value="GAA0163407.1"/>
    <property type="molecule type" value="Genomic_DNA"/>
</dbReference>
<dbReference type="Proteomes" id="UP001454036">
    <property type="component" value="Unassembled WGS sequence"/>
</dbReference>
<evidence type="ECO:0000313" key="3">
    <source>
        <dbReference type="Proteomes" id="UP001454036"/>
    </source>
</evidence>
<protein>
    <submittedName>
        <fullName evidence="2">Uncharacterized protein</fullName>
    </submittedName>
</protein>
<accession>A0AAV3QMS0</accession>
<evidence type="ECO:0000256" key="1">
    <source>
        <dbReference type="SAM" id="MobiDB-lite"/>
    </source>
</evidence>